<sequence length="464" mass="52810">MDDYKRQFKTPGNQNWLKGAVAVNISKHGLAPFACKVVDHLRVETIKTQLSLDICENCSLPETIPCDLKNGICNEGYCTFHQGRSFHPCPILKCNDFRNDCLVKIDKGIPLGVTCNGCSTAEIVPCIQGNQVCRYSCGICKFHNDPKTNVPIKHRPCPKNICDALFDAIEINHRFGNPSWRNTDVRKMCFNSWHIAKCYMPREGYAHVENEESTDLNGIINVYINCKTFQNYFNADLSQLQNVCTKVREVGKQLRHATGLEVEEDVLKDWMYDLKNVFNDPIFLGVNQYAQFALDQLTKLEKDQIHIEQSDVVAAIDGITNSLKTILCNNEDLSENLREIKDNLKDLERLKRDILDEIKDETKRQQHNIRVKLLKSLLDFHKKNNSTLTLGPFFEIQDSRLEDFYVPPSLVKMCSSSTSVDDGLFEDTTETFTSLMQLLNPDNDIKQFIYITADAGAGTGDFIT</sequence>
<evidence type="ECO:0000313" key="3">
    <source>
        <dbReference type="Proteomes" id="UP001164746"/>
    </source>
</evidence>
<name>A0ABY7FR15_MYAAR</name>
<reference evidence="2" key="1">
    <citation type="submission" date="2022-11" db="EMBL/GenBank/DDBJ databases">
        <title>Centuries of genome instability and evolution in soft-shell clam transmissible cancer (bioRxiv).</title>
        <authorList>
            <person name="Hart S.F.M."/>
            <person name="Yonemitsu M.A."/>
            <person name="Giersch R.M."/>
            <person name="Beal B.F."/>
            <person name="Arriagada G."/>
            <person name="Davis B.W."/>
            <person name="Ostrander E.A."/>
            <person name="Goff S.P."/>
            <person name="Metzger M.J."/>
        </authorList>
    </citation>
    <scope>NUCLEOTIDE SEQUENCE</scope>
    <source>
        <strain evidence="2">MELC-2E11</strain>
        <tissue evidence="2">Siphon/mantle</tissue>
    </source>
</reference>
<gene>
    <name evidence="2" type="ORF">MAR_036968</name>
</gene>
<keyword evidence="1" id="KW-0175">Coiled coil</keyword>
<proteinExistence type="predicted"/>
<protein>
    <submittedName>
        <fullName evidence="2">Uncharacterized protein</fullName>
    </submittedName>
</protein>
<keyword evidence="3" id="KW-1185">Reference proteome</keyword>
<evidence type="ECO:0000256" key="1">
    <source>
        <dbReference type="SAM" id="Coils"/>
    </source>
</evidence>
<dbReference type="Pfam" id="PF15112">
    <property type="entry name" value="DUF4559"/>
    <property type="match status" value="1"/>
</dbReference>
<evidence type="ECO:0000313" key="2">
    <source>
        <dbReference type="EMBL" id="WAR23299.1"/>
    </source>
</evidence>
<accession>A0ABY7FR15</accession>
<dbReference type="InterPro" id="IPR027897">
    <property type="entry name" value="DUF4559"/>
</dbReference>
<dbReference type="Proteomes" id="UP001164746">
    <property type="component" value="Chromosome 13"/>
</dbReference>
<feature type="coiled-coil region" evidence="1">
    <location>
        <begin position="323"/>
        <end position="364"/>
    </location>
</feature>
<organism evidence="2 3">
    <name type="scientific">Mya arenaria</name>
    <name type="common">Soft-shell clam</name>
    <dbReference type="NCBI Taxonomy" id="6604"/>
    <lineage>
        <taxon>Eukaryota</taxon>
        <taxon>Metazoa</taxon>
        <taxon>Spiralia</taxon>
        <taxon>Lophotrochozoa</taxon>
        <taxon>Mollusca</taxon>
        <taxon>Bivalvia</taxon>
        <taxon>Autobranchia</taxon>
        <taxon>Heteroconchia</taxon>
        <taxon>Euheterodonta</taxon>
        <taxon>Imparidentia</taxon>
        <taxon>Neoheterodontei</taxon>
        <taxon>Myida</taxon>
        <taxon>Myoidea</taxon>
        <taxon>Myidae</taxon>
        <taxon>Mya</taxon>
    </lineage>
</organism>
<dbReference type="EMBL" id="CP111024">
    <property type="protein sequence ID" value="WAR23299.1"/>
    <property type="molecule type" value="Genomic_DNA"/>
</dbReference>